<evidence type="ECO:0000256" key="4">
    <source>
        <dbReference type="PROSITE-ProRule" id="PRU00335"/>
    </source>
</evidence>
<feature type="domain" description="HTH tetR-type" evidence="5">
    <location>
        <begin position="11"/>
        <end position="71"/>
    </location>
</feature>
<dbReference type="PRINTS" id="PR00455">
    <property type="entry name" value="HTHTETR"/>
</dbReference>
<dbReference type="PROSITE" id="PS50977">
    <property type="entry name" value="HTH_TETR_2"/>
    <property type="match status" value="1"/>
</dbReference>
<dbReference type="EMBL" id="BMNE01000014">
    <property type="protein sequence ID" value="GGN99833.1"/>
    <property type="molecule type" value="Genomic_DNA"/>
</dbReference>
<evidence type="ECO:0000256" key="1">
    <source>
        <dbReference type="ARBA" id="ARBA00023015"/>
    </source>
</evidence>
<dbReference type="Gene3D" id="1.10.357.10">
    <property type="entry name" value="Tetracycline Repressor, domain 2"/>
    <property type="match status" value="1"/>
</dbReference>
<feature type="DNA-binding region" description="H-T-H motif" evidence="4">
    <location>
        <begin position="34"/>
        <end position="53"/>
    </location>
</feature>
<comment type="caution">
    <text evidence="6">The sequence shown here is derived from an EMBL/GenBank/DDBJ whole genome shotgun (WGS) entry which is preliminary data.</text>
</comment>
<sequence>MPKNRQEIPKSERQADVVAQARELFVAGGYRGTSVAAVGRAVGIAPAAVHWYFPTKDDLFAAVIASIFGEARAEVEADSALAGDPRAELIALLVRMEPYRGLHRVAYERMEETEALRSIYEEMLDWLEGRLFAAISERVGSDADLASIADLAHVLFEGLLVSVRRLDRRPGKLVDLLIAALVAVVEVS</sequence>
<evidence type="ECO:0000313" key="6">
    <source>
        <dbReference type="EMBL" id="GGN99833.1"/>
    </source>
</evidence>
<name>A0ABQ2L1U7_9NOCA</name>
<organism evidence="6 7">
    <name type="scientific">Nocardia rhizosphaerihabitans</name>
    <dbReference type="NCBI Taxonomy" id="1691570"/>
    <lineage>
        <taxon>Bacteria</taxon>
        <taxon>Bacillati</taxon>
        <taxon>Actinomycetota</taxon>
        <taxon>Actinomycetes</taxon>
        <taxon>Mycobacteriales</taxon>
        <taxon>Nocardiaceae</taxon>
        <taxon>Nocardia</taxon>
    </lineage>
</organism>
<evidence type="ECO:0000259" key="5">
    <source>
        <dbReference type="PROSITE" id="PS50977"/>
    </source>
</evidence>
<reference evidence="7" key="1">
    <citation type="journal article" date="2019" name="Int. J. Syst. Evol. Microbiol.">
        <title>The Global Catalogue of Microorganisms (GCM) 10K type strain sequencing project: providing services to taxonomists for standard genome sequencing and annotation.</title>
        <authorList>
            <consortium name="The Broad Institute Genomics Platform"/>
            <consortium name="The Broad Institute Genome Sequencing Center for Infectious Disease"/>
            <person name="Wu L."/>
            <person name="Ma J."/>
        </authorList>
    </citation>
    <scope>NUCLEOTIDE SEQUENCE [LARGE SCALE GENOMIC DNA]</scope>
    <source>
        <strain evidence="7">CGMCC 4.7329</strain>
    </source>
</reference>
<keyword evidence="3" id="KW-0804">Transcription</keyword>
<proteinExistence type="predicted"/>
<evidence type="ECO:0000256" key="2">
    <source>
        <dbReference type="ARBA" id="ARBA00023125"/>
    </source>
</evidence>
<keyword evidence="2 4" id="KW-0238">DNA-binding</keyword>
<gene>
    <name evidence="6" type="ORF">GCM10011610_68180</name>
</gene>
<dbReference type="Proteomes" id="UP000658127">
    <property type="component" value="Unassembled WGS sequence"/>
</dbReference>
<dbReference type="SUPFAM" id="SSF46689">
    <property type="entry name" value="Homeodomain-like"/>
    <property type="match status" value="1"/>
</dbReference>
<evidence type="ECO:0000256" key="3">
    <source>
        <dbReference type="ARBA" id="ARBA00023163"/>
    </source>
</evidence>
<accession>A0ABQ2L1U7</accession>
<dbReference type="InterPro" id="IPR001647">
    <property type="entry name" value="HTH_TetR"/>
</dbReference>
<dbReference type="RefSeq" id="WP_189034634.1">
    <property type="nucleotide sequence ID" value="NZ_BMNE01000014.1"/>
</dbReference>
<protein>
    <submittedName>
        <fullName evidence="6">Transcriptional TetR regulatory protein</fullName>
    </submittedName>
</protein>
<evidence type="ECO:0000313" key="7">
    <source>
        <dbReference type="Proteomes" id="UP000658127"/>
    </source>
</evidence>
<dbReference type="InterPro" id="IPR050109">
    <property type="entry name" value="HTH-type_TetR-like_transc_reg"/>
</dbReference>
<keyword evidence="7" id="KW-1185">Reference proteome</keyword>
<dbReference type="InterPro" id="IPR023772">
    <property type="entry name" value="DNA-bd_HTH_TetR-type_CS"/>
</dbReference>
<dbReference type="PANTHER" id="PTHR30055:SF234">
    <property type="entry name" value="HTH-TYPE TRANSCRIPTIONAL REGULATOR BETI"/>
    <property type="match status" value="1"/>
</dbReference>
<dbReference type="InterPro" id="IPR009057">
    <property type="entry name" value="Homeodomain-like_sf"/>
</dbReference>
<dbReference type="PANTHER" id="PTHR30055">
    <property type="entry name" value="HTH-TYPE TRANSCRIPTIONAL REGULATOR RUTR"/>
    <property type="match status" value="1"/>
</dbReference>
<dbReference type="Pfam" id="PF00440">
    <property type="entry name" value="TetR_N"/>
    <property type="match status" value="1"/>
</dbReference>
<keyword evidence="1" id="KW-0805">Transcription regulation</keyword>
<dbReference type="PROSITE" id="PS01081">
    <property type="entry name" value="HTH_TETR_1"/>
    <property type="match status" value="1"/>
</dbReference>